<reference evidence="2" key="2">
    <citation type="submission" date="2020-09" db="EMBL/GenBank/DDBJ databases">
        <authorList>
            <person name="Sun Q."/>
            <person name="Kim S."/>
        </authorList>
    </citation>
    <scope>NUCLEOTIDE SEQUENCE</scope>
    <source>
        <strain evidence="2">KCTC 12719</strain>
    </source>
</reference>
<dbReference type="RefSeq" id="WP_189605365.1">
    <property type="nucleotide sequence ID" value="NZ_BMXB01000013.1"/>
</dbReference>
<dbReference type="Proteomes" id="UP000610456">
    <property type="component" value="Unassembled WGS sequence"/>
</dbReference>
<dbReference type="SUPFAM" id="SSF160574">
    <property type="entry name" value="BT0923-like"/>
    <property type="match status" value="1"/>
</dbReference>
<evidence type="ECO:0000256" key="1">
    <source>
        <dbReference type="SAM" id="SignalP"/>
    </source>
</evidence>
<dbReference type="AlphaFoldDB" id="A0A918SIQ8"/>
<gene>
    <name evidence="2" type="ORF">GCM10007103_27590</name>
</gene>
<comment type="caution">
    <text evidence="2">The sequence shown here is derived from an EMBL/GenBank/DDBJ whole genome shotgun (WGS) entry which is preliminary data.</text>
</comment>
<evidence type="ECO:0000313" key="2">
    <source>
        <dbReference type="EMBL" id="GHA44899.1"/>
    </source>
</evidence>
<accession>A0A918SIQ8</accession>
<dbReference type="Gene3D" id="3.40.1420.30">
    <property type="match status" value="1"/>
</dbReference>
<feature type="chain" id="PRO_5037265155" description="Beta-lactamase-inhibitor-like, PepSY-like" evidence="1">
    <location>
        <begin position="24"/>
        <end position="113"/>
    </location>
</feature>
<sequence>MKKLGLTALAITAMFFSVESVSAQVYEEGSTQETTHQETQEEMEQIQVGELPDEVQQSVERDFQGATVSEAYMKEKEGETKYKIVLTTLQGETKELYADAQGNWIDKEKKDKE</sequence>
<keyword evidence="3" id="KW-1185">Reference proteome</keyword>
<name>A0A918SIQ8_9FLAO</name>
<keyword evidence="1" id="KW-0732">Signal</keyword>
<dbReference type="EMBL" id="BMXB01000013">
    <property type="protein sequence ID" value="GHA44899.1"/>
    <property type="molecule type" value="Genomic_DNA"/>
</dbReference>
<proteinExistence type="predicted"/>
<feature type="signal peptide" evidence="1">
    <location>
        <begin position="1"/>
        <end position="23"/>
    </location>
</feature>
<protein>
    <recommendedName>
        <fullName evidence="4">Beta-lactamase-inhibitor-like, PepSY-like</fullName>
    </recommendedName>
</protein>
<organism evidence="2 3">
    <name type="scientific">Salinimicrobium marinum</name>
    <dbReference type="NCBI Taxonomy" id="680283"/>
    <lineage>
        <taxon>Bacteria</taxon>
        <taxon>Pseudomonadati</taxon>
        <taxon>Bacteroidota</taxon>
        <taxon>Flavobacteriia</taxon>
        <taxon>Flavobacteriales</taxon>
        <taxon>Flavobacteriaceae</taxon>
        <taxon>Salinimicrobium</taxon>
    </lineage>
</organism>
<reference evidence="2" key="1">
    <citation type="journal article" date="2014" name="Int. J. Syst. Evol. Microbiol.">
        <title>Complete genome sequence of Corynebacterium casei LMG S-19264T (=DSM 44701T), isolated from a smear-ripened cheese.</title>
        <authorList>
            <consortium name="US DOE Joint Genome Institute (JGI-PGF)"/>
            <person name="Walter F."/>
            <person name="Albersmeier A."/>
            <person name="Kalinowski J."/>
            <person name="Ruckert C."/>
        </authorList>
    </citation>
    <scope>NUCLEOTIDE SEQUENCE</scope>
    <source>
        <strain evidence="2">KCTC 12719</strain>
    </source>
</reference>
<evidence type="ECO:0008006" key="4">
    <source>
        <dbReference type="Google" id="ProtNLM"/>
    </source>
</evidence>
<evidence type="ECO:0000313" key="3">
    <source>
        <dbReference type="Proteomes" id="UP000610456"/>
    </source>
</evidence>